<proteinExistence type="predicted"/>
<dbReference type="Proteomes" id="UP000887566">
    <property type="component" value="Unplaced"/>
</dbReference>
<feature type="compositionally biased region" description="Basic residues" evidence="1">
    <location>
        <begin position="1"/>
        <end position="22"/>
    </location>
</feature>
<evidence type="ECO:0000256" key="1">
    <source>
        <dbReference type="SAM" id="MobiDB-lite"/>
    </source>
</evidence>
<feature type="region of interest" description="Disordered" evidence="1">
    <location>
        <begin position="1"/>
        <end position="23"/>
    </location>
</feature>
<sequence>MASSRRSSRRRSSASRSPRRRSSLLSRISYEALARTVSNYPARRRRAGPFRQVRHPLRCPSQRHQTSATISQLVGTARQSSSGTAACTIICRSLTSRLVSFEAPSSGTLRAFWDGQVASGCRLTMMARQSAAPRHICQPDDRLAPDSFGEPGKT</sequence>
<keyword evidence="2" id="KW-1185">Reference proteome</keyword>
<protein>
    <submittedName>
        <fullName evidence="3">Uncharacterized protein</fullName>
    </submittedName>
</protein>
<dbReference type="AlphaFoldDB" id="A0A914WC56"/>
<evidence type="ECO:0000313" key="2">
    <source>
        <dbReference type="Proteomes" id="UP000887566"/>
    </source>
</evidence>
<reference evidence="3" key="1">
    <citation type="submission" date="2022-11" db="UniProtKB">
        <authorList>
            <consortium name="WormBaseParasite"/>
        </authorList>
    </citation>
    <scope>IDENTIFICATION</scope>
</reference>
<evidence type="ECO:0000313" key="3">
    <source>
        <dbReference type="WBParaSite" id="PSAMB.scaffold3598size17641.g22040.t1"/>
    </source>
</evidence>
<name>A0A914WC56_9BILA</name>
<accession>A0A914WC56</accession>
<feature type="region of interest" description="Disordered" evidence="1">
    <location>
        <begin position="132"/>
        <end position="154"/>
    </location>
</feature>
<dbReference type="WBParaSite" id="PSAMB.scaffold3598size17641.g22040.t1">
    <property type="protein sequence ID" value="PSAMB.scaffold3598size17641.g22040.t1"/>
    <property type="gene ID" value="PSAMB.scaffold3598size17641.g22040"/>
</dbReference>
<organism evidence="2 3">
    <name type="scientific">Plectus sambesii</name>
    <dbReference type="NCBI Taxonomy" id="2011161"/>
    <lineage>
        <taxon>Eukaryota</taxon>
        <taxon>Metazoa</taxon>
        <taxon>Ecdysozoa</taxon>
        <taxon>Nematoda</taxon>
        <taxon>Chromadorea</taxon>
        <taxon>Plectida</taxon>
        <taxon>Plectina</taxon>
        <taxon>Plectoidea</taxon>
        <taxon>Plectidae</taxon>
        <taxon>Plectus</taxon>
    </lineage>
</organism>